<organism evidence="2 3">
    <name type="scientific">Streptomyces glebosus</name>
    <dbReference type="NCBI Taxonomy" id="249580"/>
    <lineage>
        <taxon>Bacteria</taxon>
        <taxon>Bacillati</taxon>
        <taxon>Actinomycetota</taxon>
        <taxon>Actinomycetes</taxon>
        <taxon>Kitasatosporales</taxon>
        <taxon>Streptomycetaceae</taxon>
        <taxon>Streptomyces</taxon>
    </lineage>
</organism>
<gene>
    <name evidence="2" type="ORF">Sgleb_46820</name>
</gene>
<dbReference type="Proteomes" id="UP000430079">
    <property type="component" value="Unassembled WGS sequence"/>
</dbReference>
<accession>A0A640T4T1</accession>
<sequence length="120" mass="12930">MHPHRPFPTPQREGTGRSGWVSGRQAKQSGHPPAEARHRTPTAPRSGHRPAAGATAGNPQTSAEAKRRRNGGEPANVGRGRAQRNGGEPRGDKADYVGSKPSRNDRVARLPIPESSRRRP</sequence>
<evidence type="ECO:0000313" key="2">
    <source>
        <dbReference type="EMBL" id="GFE16635.1"/>
    </source>
</evidence>
<name>A0A640T4T1_9ACTN</name>
<comment type="caution">
    <text evidence="2">The sequence shown here is derived from an EMBL/GenBank/DDBJ whole genome shotgun (WGS) entry which is preliminary data.</text>
</comment>
<reference evidence="2 3" key="1">
    <citation type="submission" date="2019-12" db="EMBL/GenBank/DDBJ databases">
        <title>Whole genome shotgun sequence of Streptomyces hygroscopicus subsp. glebosus NBRC 13786.</title>
        <authorList>
            <person name="Ichikawa N."/>
            <person name="Kimura A."/>
            <person name="Kitahashi Y."/>
            <person name="Komaki H."/>
            <person name="Tamura T."/>
        </authorList>
    </citation>
    <scope>NUCLEOTIDE SEQUENCE [LARGE SCALE GENOMIC DNA]</scope>
    <source>
        <strain evidence="2 3">NBRC 13786</strain>
    </source>
</reference>
<proteinExistence type="predicted"/>
<keyword evidence="3" id="KW-1185">Reference proteome</keyword>
<evidence type="ECO:0000313" key="3">
    <source>
        <dbReference type="Proteomes" id="UP000430079"/>
    </source>
</evidence>
<dbReference type="EMBL" id="BLIO01000001">
    <property type="protein sequence ID" value="GFE16635.1"/>
    <property type="molecule type" value="Genomic_DNA"/>
</dbReference>
<feature type="region of interest" description="Disordered" evidence="1">
    <location>
        <begin position="1"/>
        <end position="120"/>
    </location>
</feature>
<protein>
    <submittedName>
        <fullName evidence="2">Uncharacterized protein</fullName>
    </submittedName>
</protein>
<evidence type="ECO:0000256" key="1">
    <source>
        <dbReference type="SAM" id="MobiDB-lite"/>
    </source>
</evidence>
<dbReference type="AlphaFoldDB" id="A0A640T4T1"/>